<name>A0A517S9D4_9PLAN</name>
<dbReference type="InParanoid" id="A0A517S9D4"/>
<dbReference type="Gene3D" id="3.40.50.12370">
    <property type="match status" value="1"/>
</dbReference>
<evidence type="ECO:0000256" key="4">
    <source>
        <dbReference type="SAM" id="MobiDB-lite"/>
    </source>
</evidence>
<evidence type="ECO:0000259" key="5">
    <source>
        <dbReference type="Pfam" id="PF00582"/>
    </source>
</evidence>
<keyword evidence="7" id="KW-1185">Reference proteome</keyword>
<dbReference type="InterPro" id="IPR006015">
    <property type="entry name" value="Universal_stress_UspA"/>
</dbReference>
<organism evidence="6 7">
    <name type="scientific">Caulifigura coniformis</name>
    <dbReference type="NCBI Taxonomy" id="2527983"/>
    <lineage>
        <taxon>Bacteria</taxon>
        <taxon>Pseudomonadati</taxon>
        <taxon>Planctomycetota</taxon>
        <taxon>Planctomycetia</taxon>
        <taxon>Planctomycetales</taxon>
        <taxon>Planctomycetaceae</taxon>
        <taxon>Caulifigura</taxon>
    </lineage>
</organism>
<feature type="domain" description="UspA" evidence="5">
    <location>
        <begin position="103"/>
        <end position="239"/>
    </location>
</feature>
<keyword evidence="2" id="KW-0547">Nucleotide-binding</keyword>
<feature type="domain" description="UspA" evidence="5">
    <location>
        <begin position="257"/>
        <end position="382"/>
    </location>
</feature>
<comment type="similarity">
    <text evidence="1">Belongs to the universal stress protein A family.</text>
</comment>
<feature type="region of interest" description="Disordered" evidence="4">
    <location>
        <begin position="40"/>
        <end position="86"/>
    </location>
</feature>
<keyword evidence="3" id="KW-0067">ATP-binding</keyword>
<gene>
    <name evidence="6" type="ORF">Pan44_07430</name>
</gene>
<dbReference type="AlphaFoldDB" id="A0A517S9D4"/>
<proteinExistence type="inferred from homology"/>
<reference evidence="6 7" key="1">
    <citation type="submission" date="2019-02" db="EMBL/GenBank/DDBJ databases">
        <title>Deep-cultivation of Planctomycetes and their phenomic and genomic characterization uncovers novel biology.</title>
        <authorList>
            <person name="Wiegand S."/>
            <person name="Jogler M."/>
            <person name="Boedeker C."/>
            <person name="Pinto D."/>
            <person name="Vollmers J."/>
            <person name="Rivas-Marin E."/>
            <person name="Kohn T."/>
            <person name="Peeters S.H."/>
            <person name="Heuer A."/>
            <person name="Rast P."/>
            <person name="Oberbeckmann S."/>
            <person name="Bunk B."/>
            <person name="Jeske O."/>
            <person name="Meyerdierks A."/>
            <person name="Storesund J.E."/>
            <person name="Kallscheuer N."/>
            <person name="Luecker S."/>
            <person name="Lage O.M."/>
            <person name="Pohl T."/>
            <person name="Merkel B.J."/>
            <person name="Hornburger P."/>
            <person name="Mueller R.-W."/>
            <person name="Bruemmer F."/>
            <person name="Labrenz M."/>
            <person name="Spormann A.M."/>
            <person name="Op den Camp H."/>
            <person name="Overmann J."/>
            <person name="Amann R."/>
            <person name="Jetten M.S.M."/>
            <person name="Mascher T."/>
            <person name="Medema M.H."/>
            <person name="Devos D.P."/>
            <person name="Kaster A.-K."/>
            <person name="Ovreas L."/>
            <person name="Rohde M."/>
            <person name="Galperin M.Y."/>
            <person name="Jogler C."/>
        </authorList>
    </citation>
    <scope>NUCLEOTIDE SEQUENCE [LARGE SCALE GENOMIC DNA]</scope>
    <source>
        <strain evidence="6 7">Pan44</strain>
    </source>
</reference>
<dbReference type="CDD" id="cd00293">
    <property type="entry name" value="USP-like"/>
    <property type="match status" value="2"/>
</dbReference>
<dbReference type="SUPFAM" id="SSF52402">
    <property type="entry name" value="Adenine nucleotide alpha hydrolases-like"/>
    <property type="match status" value="2"/>
</dbReference>
<dbReference type="GO" id="GO:0005524">
    <property type="term" value="F:ATP binding"/>
    <property type="evidence" value="ECO:0007669"/>
    <property type="project" value="UniProtKB-KW"/>
</dbReference>
<dbReference type="EMBL" id="CP036271">
    <property type="protein sequence ID" value="QDT52731.1"/>
    <property type="molecule type" value="Genomic_DNA"/>
</dbReference>
<dbReference type="Pfam" id="PF00582">
    <property type="entry name" value="Usp"/>
    <property type="match status" value="2"/>
</dbReference>
<dbReference type="Proteomes" id="UP000315700">
    <property type="component" value="Chromosome"/>
</dbReference>
<dbReference type="PRINTS" id="PR01438">
    <property type="entry name" value="UNVRSLSTRESS"/>
</dbReference>
<evidence type="ECO:0000256" key="2">
    <source>
        <dbReference type="ARBA" id="ARBA00022741"/>
    </source>
</evidence>
<evidence type="ECO:0000256" key="1">
    <source>
        <dbReference type="ARBA" id="ARBA00008791"/>
    </source>
</evidence>
<dbReference type="InterPro" id="IPR006016">
    <property type="entry name" value="UspA"/>
</dbReference>
<evidence type="ECO:0000313" key="6">
    <source>
        <dbReference type="EMBL" id="QDT52731.1"/>
    </source>
</evidence>
<accession>A0A517S9D4</accession>
<feature type="compositionally biased region" description="Polar residues" evidence="4">
    <location>
        <begin position="61"/>
        <end position="73"/>
    </location>
</feature>
<sequence length="383" mass="41683">MLKPSIGAGDVGGSLWHRVCDCNLACPRVRIGHRLPSDECSPAALARRPDPDSGPLKRKGSSMSCTSTESRATTRPLHSIRVSPPQFHHGASLDDAVARRLDSIVVPLDGSEFSEHAIPFAAALARRANAVLKLVRAWTPTESAMLHPGSGVFDLIEGRRRTEARLSLDNVQRRFGARMAEVTVVSHLVQASSIPEALSRVARTSDLVVMATHGRGWLGRLIHGSVGRDLLHERKRPIVYLRGYDSPVDFSADPVPRHVTIGLDGRKASEQVLEMSGIIARISCAKATILHVDDPGEPDERFAHSSPEAYLRWAGRTFTATAPEVETQIVRDAANPARGILSFVDDSESDLIAVTSRSARPSLTSTTENLIRRSRVPVLVVRE</sequence>
<dbReference type="PANTHER" id="PTHR46268:SF27">
    <property type="entry name" value="UNIVERSAL STRESS PROTEIN RV2623"/>
    <property type="match status" value="1"/>
</dbReference>
<protein>
    <submittedName>
        <fullName evidence="6">Universal stress protein</fullName>
    </submittedName>
</protein>
<dbReference type="KEGG" id="ccos:Pan44_07430"/>
<dbReference type="PANTHER" id="PTHR46268">
    <property type="entry name" value="STRESS RESPONSE PROTEIN NHAX"/>
    <property type="match status" value="1"/>
</dbReference>
<evidence type="ECO:0000313" key="7">
    <source>
        <dbReference type="Proteomes" id="UP000315700"/>
    </source>
</evidence>
<evidence type="ECO:0000256" key="3">
    <source>
        <dbReference type="ARBA" id="ARBA00022840"/>
    </source>
</evidence>